<keyword evidence="4 6" id="KW-0423">Lactose metabolism</keyword>
<evidence type="ECO:0000256" key="5">
    <source>
        <dbReference type="ARBA" id="ARBA00023239"/>
    </source>
</evidence>
<dbReference type="HAMAP" id="MF_00734">
    <property type="entry name" value="LacD"/>
    <property type="match status" value="1"/>
</dbReference>
<dbReference type="Gene3D" id="3.20.20.70">
    <property type="entry name" value="Aldolase class I"/>
    <property type="match status" value="1"/>
</dbReference>
<protein>
    <recommendedName>
        <fullName evidence="6">Tagatose 1,6-diphosphate aldolase</fullName>
        <ecNumber evidence="6">4.1.2.40</ecNumber>
    </recommendedName>
    <alternativeName>
        <fullName evidence="6">D-tagatose-1,6-bisphosphate aldolase</fullName>
    </alternativeName>
    <alternativeName>
        <fullName evidence="6">Tagatose-bisphosphate aldolase</fullName>
    </alternativeName>
</protein>
<dbReference type="NCBIfam" id="NF009498">
    <property type="entry name" value="PRK12858.1"/>
    <property type="match status" value="1"/>
</dbReference>
<evidence type="ECO:0000313" key="8">
    <source>
        <dbReference type="EMBL" id="SUM86223.1"/>
    </source>
</evidence>
<dbReference type="PANTHER" id="PTHR39340">
    <property type="entry name" value="SULFOFRUCTOSEPHOSPHATE ALDOLASE"/>
    <property type="match status" value="1"/>
</dbReference>
<dbReference type="AlphaFoldDB" id="A0A7Z7QMR2"/>
<comment type="similarity">
    <text evidence="3 6">Belongs to the aldolase LacD family.</text>
</comment>
<dbReference type="GO" id="GO:2001059">
    <property type="term" value="P:D-tagatose 6-phosphate catabolic process"/>
    <property type="evidence" value="ECO:0007669"/>
    <property type="project" value="UniProtKB-UniRule"/>
</dbReference>
<evidence type="ECO:0000256" key="4">
    <source>
        <dbReference type="ARBA" id="ARBA00022736"/>
    </source>
</evidence>
<evidence type="ECO:0000256" key="6">
    <source>
        <dbReference type="HAMAP-Rule" id="MF_00734"/>
    </source>
</evidence>
<dbReference type="GO" id="GO:1902777">
    <property type="term" value="P:6-sulfoquinovose(1-) catabolic process"/>
    <property type="evidence" value="ECO:0007669"/>
    <property type="project" value="TreeGrafter"/>
</dbReference>
<comment type="pathway">
    <text evidence="2 6">Carbohydrate metabolism; D-tagatose 6-phosphate degradation; D-glyceraldehyde 3-phosphate and glycerone phosphate from D-tagatose 6-phosphate: step 2/2.</text>
</comment>
<reference evidence="7 9" key="2">
    <citation type="submission" date="2020-11" db="EMBL/GenBank/DDBJ databases">
        <authorList>
            <consortium name="Pathogen Informatics"/>
        </authorList>
    </citation>
    <scope>NUCLEOTIDE SEQUENCE [LARGE SCALE GENOMIC DNA]</scope>
    <source>
        <strain evidence="7 9">NCTC12218</strain>
    </source>
</reference>
<dbReference type="EMBL" id="LR962863">
    <property type="protein sequence ID" value="CAD7358614.1"/>
    <property type="molecule type" value="Genomic_DNA"/>
</dbReference>
<dbReference type="GO" id="GO:0009025">
    <property type="term" value="F:tagatose-bisphosphate aldolase activity"/>
    <property type="evidence" value="ECO:0007669"/>
    <property type="project" value="UniProtKB-UniRule"/>
</dbReference>
<dbReference type="EC" id="4.1.2.40" evidence="6"/>
<sequence>MGRKDLSRLVDDKGIYAAIAVDQRGALRKLLGDQASDHNLSLFKKLVSEVLTPYGSSFLVDPEFGLEAAQANAATSGLILSYEQTGYDKTRPGRLPRLIENASVKRLKDAGADAVKFLLYYDVDESDDINTKKQAVIERIGAECQAENIPFLLEILTYDDTIGDEKGAEYAKVRPHKVNEAMRVFSEPRFQVDTLKVEIPVNMNFVEGFGSENLISQSEAAEAFKAQDDATDLPYIYLSGGVSAQLFMDSLQFAADHGARFNGILCGRATWKGATRVLVEEGEAEAKGWLEHEGLENLKALNEMNQKTATSIQL</sequence>
<organism evidence="8">
    <name type="scientific">Staphylococcus schleiferi</name>
    <dbReference type="NCBI Taxonomy" id="1295"/>
    <lineage>
        <taxon>Bacteria</taxon>
        <taxon>Bacillati</taxon>
        <taxon>Bacillota</taxon>
        <taxon>Bacilli</taxon>
        <taxon>Bacillales</taxon>
        <taxon>Staphylococcaceae</taxon>
        <taxon>Staphylococcus</taxon>
    </lineage>
</organism>
<dbReference type="SMART" id="SM01133">
    <property type="entry name" value="DeoC"/>
    <property type="match status" value="1"/>
</dbReference>
<evidence type="ECO:0000256" key="3">
    <source>
        <dbReference type="ARBA" id="ARBA00008679"/>
    </source>
</evidence>
<proteinExistence type="inferred from homology"/>
<accession>A0A7Z7QMR2</accession>
<dbReference type="SUPFAM" id="SSF51569">
    <property type="entry name" value="Aldolase"/>
    <property type="match status" value="1"/>
</dbReference>
<dbReference type="UniPathway" id="UPA00704">
    <property type="reaction ID" value="UER00716"/>
</dbReference>
<reference evidence="8" key="1">
    <citation type="submission" date="2018-06" db="EMBL/GenBank/DDBJ databases">
        <authorList>
            <consortium name="Pathogen Informatics"/>
            <person name="Doyle S."/>
        </authorList>
    </citation>
    <scope>NUCLEOTIDE SEQUENCE [LARGE SCALE GENOMIC DNA]</scope>
    <source>
        <strain evidence="8">NCTC12218</strain>
    </source>
</reference>
<gene>
    <name evidence="8" type="primary">lacD2</name>
    <name evidence="6" type="synonym">lacD</name>
    <name evidence="8" type="ORF">NCTC12218_00195</name>
</gene>
<evidence type="ECO:0000256" key="1">
    <source>
        <dbReference type="ARBA" id="ARBA00000567"/>
    </source>
</evidence>
<dbReference type="RefSeq" id="WP_126496440.1">
    <property type="nucleotide sequence ID" value="NZ_LR962863.1"/>
</dbReference>
<dbReference type="InterPro" id="IPR005927">
    <property type="entry name" value="Tag_1.6-dipho_adolase"/>
</dbReference>
<dbReference type="EMBL" id="UHEF01000001">
    <property type="protein sequence ID" value="SUM86223.1"/>
    <property type="molecule type" value="Genomic_DNA"/>
</dbReference>
<evidence type="ECO:0000313" key="7">
    <source>
        <dbReference type="EMBL" id="CAD7358614.1"/>
    </source>
</evidence>
<dbReference type="InterPro" id="IPR013785">
    <property type="entry name" value="Aldolase_TIM"/>
</dbReference>
<evidence type="ECO:0000256" key="2">
    <source>
        <dbReference type="ARBA" id="ARBA00005191"/>
    </source>
</evidence>
<evidence type="ECO:0000313" key="9">
    <source>
        <dbReference type="Proteomes" id="UP000264146"/>
    </source>
</evidence>
<dbReference type="GO" id="GO:0061595">
    <property type="term" value="F:6-deoxy-6-sulfofructose-1-phosphate aldolase activity"/>
    <property type="evidence" value="ECO:0007669"/>
    <property type="project" value="TreeGrafter"/>
</dbReference>
<keyword evidence="5 6" id="KW-0456">Lyase</keyword>
<dbReference type="Proteomes" id="UP000264146">
    <property type="component" value="Chromosome"/>
</dbReference>
<dbReference type="PANTHER" id="PTHR39340:SF1">
    <property type="entry name" value="SULFOFRUCTOSEPHOSPHATE ALDOLASE"/>
    <property type="match status" value="1"/>
</dbReference>
<comment type="catalytic activity">
    <reaction evidence="1 6">
        <text>D-tagatofuranose 1,6-bisphosphate = D-glyceraldehyde 3-phosphate + dihydroxyacetone phosphate</text>
        <dbReference type="Rhea" id="RHEA:22948"/>
        <dbReference type="ChEBI" id="CHEBI:57642"/>
        <dbReference type="ChEBI" id="CHEBI:58694"/>
        <dbReference type="ChEBI" id="CHEBI:59776"/>
        <dbReference type="EC" id="4.1.2.40"/>
    </reaction>
</comment>
<dbReference type="GO" id="GO:0019512">
    <property type="term" value="P:lactose catabolic process via tagatose-6-phosphate"/>
    <property type="evidence" value="ECO:0007669"/>
    <property type="project" value="InterPro"/>
</dbReference>
<dbReference type="GO" id="GO:0009024">
    <property type="term" value="F:tagatose-6-phosphate kinase activity"/>
    <property type="evidence" value="ECO:0007669"/>
    <property type="project" value="InterPro"/>
</dbReference>
<dbReference type="InterPro" id="IPR002915">
    <property type="entry name" value="DeoC/FbaB/LacD_aldolase"/>
</dbReference>
<name>A0A7Z7QMR2_STASC</name>
<dbReference type="InterPro" id="IPR050552">
    <property type="entry name" value="LacD_aldolase"/>
</dbReference>
<dbReference type="Pfam" id="PF01791">
    <property type="entry name" value="DeoC"/>
    <property type="match status" value="1"/>
</dbReference>